<dbReference type="OrthoDB" id="7357716at2759"/>
<dbReference type="AlphaFoldDB" id="A0A482X654"/>
<organism evidence="2 3">
    <name type="scientific">Laodelphax striatellus</name>
    <name type="common">Small brown planthopper</name>
    <name type="synonym">Delphax striatella</name>
    <dbReference type="NCBI Taxonomy" id="195883"/>
    <lineage>
        <taxon>Eukaryota</taxon>
        <taxon>Metazoa</taxon>
        <taxon>Ecdysozoa</taxon>
        <taxon>Arthropoda</taxon>
        <taxon>Hexapoda</taxon>
        <taxon>Insecta</taxon>
        <taxon>Pterygota</taxon>
        <taxon>Neoptera</taxon>
        <taxon>Paraneoptera</taxon>
        <taxon>Hemiptera</taxon>
        <taxon>Auchenorrhyncha</taxon>
        <taxon>Fulgoroidea</taxon>
        <taxon>Delphacidae</taxon>
        <taxon>Criomorphinae</taxon>
        <taxon>Laodelphax</taxon>
    </lineage>
</organism>
<evidence type="ECO:0000256" key="1">
    <source>
        <dbReference type="SAM" id="MobiDB-lite"/>
    </source>
</evidence>
<feature type="region of interest" description="Disordered" evidence="1">
    <location>
        <begin position="1"/>
        <end position="47"/>
    </location>
</feature>
<evidence type="ECO:0000313" key="3">
    <source>
        <dbReference type="Proteomes" id="UP000291343"/>
    </source>
</evidence>
<evidence type="ECO:0000313" key="2">
    <source>
        <dbReference type="EMBL" id="RZF41193.1"/>
    </source>
</evidence>
<protein>
    <submittedName>
        <fullName evidence="2">Uncharacterized protein</fullName>
    </submittedName>
</protein>
<gene>
    <name evidence="2" type="ORF">LSTR_LSTR011574</name>
</gene>
<accession>A0A482X654</accession>
<proteinExistence type="predicted"/>
<reference evidence="2 3" key="1">
    <citation type="journal article" date="2017" name="Gigascience">
        <title>Genome sequence of the small brown planthopper, Laodelphax striatellus.</title>
        <authorList>
            <person name="Zhu J."/>
            <person name="Jiang F."/>
            <person name="Wang X."/>
            <person name="Yang P."/>
            <person name="Bao Y."/>
            <person name="Zhao W."/>
            <person name="Wang W."/>
            <person name="Lu H."/>
            <person name="Wang Q."/>
            <person name="Cui N."/>
            <person name="Li J."/>
            <person name="Chen X."/>
            <person name="Luo L."/>
            <person name="Yu J."/>
            <person name="Kang L."/>
            <person name="Cui F."/>
        </authorList>
    </citation>
    <scope>NUCLEOTIDE SEQUENCE [LARGE SCALE GENOMIC DNA]</scope>
    <source>
        <strain evidence="2">Lst14</strain>
    </source>
</reference>
<sequence length="114" mass="12820">MLLTRDLKHYSLPRRKPTSSLHGDTPFTRATPIRNSTTGARSSCQQQTPAVEYFVPRSVSEFNLSILVDPPLPPSALRSSNIRSRDKMVTFEDDPVPTAHQQNIKPIALEDVFM</sequence>
<keyword evidence="3" id="KW-1185">Reference proteome</keyword>
<feature type="compositionally biased region" description="Polar residues" evidence="1">
    <location>
        <begin position="33"/>
        <end position="47"/>
    </location>
</feature>
<name>A0A482X654_LAOST</name>
<dbReference type="Proteomes" id="UP000291343">
    <property type="component" value="Unassembled WGS sequence"/>
</dbReference>
<comment type="caution">
    <text evidence="2">The sequence shown here is derived from an EMBL/GenBank/DDBJ whole genome shotgun (WGS) entry which is preliminary data.</text>
</comment>
<dbReference type="InParanoid" id="A0A482X654"/>
<dbReference type="EMBL" id="QKKF02016947">
    <property type="protein sequence ID" value="RZF41193.1"/>
    <property type="molecule type" value="Genomic_DNA"/>
</dbReference>